<accession>A0A316U189</accession>
<feature type="region of interest" description="Disordered" evidence="4">
    <location>
        <begin position="1"/>
        <end position="39"/>
    </location>
</feature>
<keyword evidence="3" id="KW-0067">ATP-binding</keyword>
<dbReference type="Pfam" id="PF00176">
    <property type="entry name" value="SNF2-rel_dom"/>
    <property type="match status" value="1"/>
</dbReference>
<keyword evidence="2" id="KW-0378">Hydrolase</keyword>
<evidence type="ECO:0008006" key="9">
    <source>
        <dbReference type="Google" id="ProtNLM"/>
    </source>
</evidence>
<dbReference type="GO" id="GO:0016787">
    <property type="term" value="F:hydrolase activity"/>
    <property type="evidence" value="ECO:0007669"/>
    <property type="project" value="UniProtKB-KW"/>
</dbReference>
<dbReference type="SMART" id="SM00487">
    <property type="entry name" value="DEXDc"/>
    <property type="match status" value="1"/>
</dbReference>
<dbReference type="STRING" id="1684307.A0A316U189"/>
<dbReference type="Gene3D" id="3.40.50.300">
    <property type="entry name" value="P-loop containing nucleotide triphosphate hydrolases"/>
    <property type="match status" value="1"/>
</dbReference>
<organism evidence="7 8">
    <name type="scientific">Pseudomicrostroma glucosiphilum</name>
    <dbReference type="NCBI Taxonomy" id="1684307"/>
    <lineage>
        <taxon>Eukaryota</taxon>
        <taxon>Fungi</taxon>
        <taxon>Dikarya</taxon>
        <taxon>Basidiomycota</taxon>
        <taxon>Ustilaginomycotina</taxon>
        <taxon>Exobasidiomycetes</taxon>
        <taxon>Microstromatales</taxon>
        <taxon>Microstromatales incertae sedis</taxon>
        <taxon>Pseudomicrostroma</taxon>
    </lineage>
</organism>
<gene>
    <name evidence="7" type="ORF">BCV69DRAFT_278337</name>
</gene>
<dbReference type="GO" id="GO:0006281">
    <property type="term" value="P:DNA repair"/>
    <property type="evidence" value="ECO:0007669"/>
    <property type="project" value="TreeGrafter"/>
</dbReference>
<dbReference type="GeneID" id="37012936"/>
<dbReference type="OrthoDB" id="423559at2759"/>
<evidence type="ECO:0000256" key="2">
    <source>
        <dbReference type="ARBA" id="ARBA00022801"/>
    </source>
</evidence>
<dbReference type="Pfam" id="PF00271">
    <property type="entry name" value="Helicase_C"/>
    <property type="match status" value="1"/>
</dbReference>
<dbReference type="PROSITE" id="PS51194">
    <property type="entry name" value="HELICASE_CTER"/>
    <property type="match status" value="1"/>
</dbReference>
<evidence type="ECO:0000256" key="3">
    <source>
        <dbReference type="ARBA" id="ARBA00022840"/>
    </source>
</evidence>
<dbReference type="CDD" id="cd18793">
    <property type="entry name" value="SF2_C_SNF"/>
    <property type="match status" value="1"/>
</dbReference>
<dbReference type="PROSITE" id="PS51192">
    <property type="entry name" value="HELICASE_ATP_BIND_1"/>
    <property type="match status" value="1"/>
</dbReference>
<dbReference type="AlphaFoldDB" id="A0A316U189"/>
<dbReference type="CDD" id="cd18008">
    <property type="entry name" value="DEXDc_SHPRH-like"/>
    <property type="match status" value="1"/>
</dbReference>
<dbReference type="SMART" id="SM00490">
    <property type="entry name" value="HELICc"/>
    <property type="match status" value="1"/>
</dbReference>
<dbReference type="PANTHER" id="PTHR45626:SF14">
    <property type="entry name" value="ATP-DEPENDENT DNA HELICASE (EUROFUNG)"/>
    <property type="match status" value="1"/>
</dbReference>
<dbReference type="InterPro" id="IPR049730">
    <property type="entry name" value="SNF2/RAD54-like_C"/>
</dbReference>
<dbReference type="GO" id="GO:0005634">
    <property type="term" value="C:nucleus"/>
    <property type="evidence" value="ECO:0007669"/>
    <property type="project" value="TreeGrafter"/>
</dbReference>
<sequence>MAASTLPPFAKVDSRQNPPHAAWSASAALPPPELGSYSSSTREIDQAAAAMGDIPRGTGQTPLAALEGLLAQDLEVDYDADDAKIEGMTVTLKPYQVQGVKWMQQRESGRHKGGILADDMGLGKTIQTLALIVSNHPSNEDATVNYVVKEADVAKAKAQRKKKALAEQGEDNNHQDDSKGIPREKVEVKSRTTLIVAPVAVMKQWESEIRNRSNADLKVMIHHGPTKASNSAKFKSYDVVITSYNTAAAELDDKDPVLLRMRWLRVVLDEAHTIKNHTTKAAQACFAMSERAHSKWCLTGTPIQNTALDFFSLIHFLDIPPFNELRHFKDKISKPIASANQNSVNWGMKRLLVVTNAILLRRQKDALFEGKPLITLPKRTVETVSEPFDNDAEREFYASWEAKAKKNAEEQQDSYIGMLVILLRLRQAADHPFSITRKVDVEDIAPPVPKKKAATGEPGQVTAEVDPLDELADLLSSTALTTVSCQRCHAQIKVKPSEPSPEMCEECVEAVRTSRIDWTAEGSTKIRMMLKILKQIRDLGDEKTIVFSQFTTFMDLIGYALDAEGFEHVRYDGSMTSTERAVVLQKFAEKPSIKVAVMSLKAAAVGINVTSASRVIFTDVWWNPTTQDQAIDRAHRMGQTRDVTAYVLAISGSVEERIIALQEKKRALASAALEGTKLKKGSTKLSKEELNYLFNGGRI</sequence>
<reference evidence="7 8" key="1">
    <citation type="journal article" date="2018" name="Mol. Biol. Evol.">
        <title>Broad Genomic Sampling Reveals a Smut Pathogenic Ancestry of the Fungal Clade Ustilaginomycotina.</title>
        <authorList>
            <person name="Kijpornyongpan T."/>
            <person name="Mondo S.J."/>
            <person name="Barry K."/>
            <person name="Sandor L."/>
            <person name="Lee J."/>
            <person name="Lipzen A."/>
            <person name="Pangilinan J."/>
            <person name="LaButti K."/>
            <person name="Hainaut M."/>
            <person name="Henrissat B."/>
            <person name="Grigoriev I.V."/>
            <person name="Spatafora J.W."/>
            <person name="Aime M.C."/>
        </authorList>
    </citation>
    <scope>NUCLEOTIDE SEQUENCE [LARGE SCALE GENOMIC DNA]</scope>
    <source>
        <strain evidence="7 8">MCA 4718</strain>
    </source>
</reference>
<evidence type="ECO:0000256" key="1">
    <source>
        <dbReference type="ARBA" id="ARBA00022741"/>
    </source>
</evidence>
<dbReference type="PANTHER" id="PTHR45626">
    <property type="entry name" value="TRANSCRIPTION TERMINATION FACTOR 2-RELATED"/>
    <property type="match status" value="1"/>
</dbReference>
<dbReference type="InterPro" id="IPR001650">
    <property type="entry name" value="Helicase_C-like"/>
</dbReference>
<dbReference type="InterPro" id="IPR027417">
    <property type="entry name" value="P-loop_NTPase"/>
</dbReference>
<evidence type="ECO:0000259" key="6">
    <source>
        <dbReference type="PROSITE" id="PS51194"/>
    </source>
</evidence>
<dbReference type="RefSeq" id="XP_025346316.1">
    <property type="nucleotide sequence ID" value="XM_025491202.1"/>
</dbReference>
<proteinExistence type="predicted"/>
<evidence type="ECO:0000256" key="4">
    <source>
        <dbReference type="SAM" id="MobiDB-lite"/>
    </source>
</evidence>
<dbReference type="GO" id="GO:0008094">
    <property type="term" value="F:ATP-dependent activity, acting on DNA"/>
    <property type="evidence" value="ECO:0007669"/>
    <property type="project" value="TreeGrafter"/>
</dbReference>
<dbReference type="Gene3D" id="3.40.50.10810">
    <property type="entry name" value="Tandem AAA-ATPase domain"/>
    <property type="match status" value="2"/>
</dbReference>
<evidence type="ECO:0000313" key="8">
    <source>
        <dbReference type="Proteomes" id="UP000245942"/>
    </source>
</evidence>
<dbReference type="Proteomes" id="UP000245942">
    <property type="component" value="Unassembled WGS sequence"/>
</dbReference>
<dbReference type="GO" id="GO:0005524">
    <property type="term" value="F:ATP binding"/>
    <property type="evidence" value="ECO:0007669"/>
    <property type="project" value="UniProtKB-KW"/>
</dbReference>
<feature type="region of interest" description="Disordered" evidence="4">
    <location>
        <begin position="159"/>
        <end position="185"/>
    </location>
</feature>
<dbReference type="InterPro" id="IPR014001">
    <property type="entry name" value="Helicase_ATP-bd"/>
</dbReference>
<dbReference type="SUPFAM" id="SSF52540">
    <property type="entry name" value="P-loop containing nucleoside triphosphate hydrolases"/>
    <property type="match status" value="2"/>
</dbReference>
<dbReference type="InterPro" id="IPR050628">
    <property type="entry name" value="SNF2_RAD54_helicase_TF"/>
</dbReference>
<evidence type="ECO:0000313" key="7">
    <source>
        <dbReference type="EMBL" id="PWN19156.1"/>
    </source>
</evidence>
<feature type="domain" description="Helicase C-terminal" evidence="6">
    <location>
        <begin position="531"/>
        <end position="691"/>
    </location>
</feature>
<keyword evidence="1" id="KW-0547">Nucleotide-binding</keyword>
<dbReference type="InterPro" id="IPR038718">
    <property type="entry name" value="SNF2-like_sf"/>
</dbReference>
<keyword evidence="8" id="KW-1185">Reference proteome</keyword>
<feature type="compositionally biased region" description="Basic and acidic residues" evidence="4">
    <location>
        <begin position="171"/>
        <end position="185"/>
    </location>
</feature>
<name>A0A316U189_9BASI</name>
<feature type="compositionally biased region" description="Low complexity" evidence="4">
    <location>
        <begin position="18"/>
        <end position="28"/>
    </location>
</feature>
<feature type="domain" description="Helicase ATP-binding" evidence="5">
    <location>
        <begin position="105"/>
        <end position="320"/>
    </location>
</feature>
<dbReference type="InterPro" id="IPR000330">
    <property type="entry name" value="SNF2_N"/>
</dbReference>
<evidence type="ECO:0000259" key="5">
    <source>
        <dbReference type="PROSITE" id="PS51192"/>
    </source>
</evidence>
<protein>
    <recommendedName>
        <fullName evidence="9">P-loop containing nucleoside triphosphate hydrolase protein</fullName>
    </recommendedName>
</protein>
<dbReference type="EMBL" id="KZ819332">
    <property type="protein sequence ID" value="PWN19156.1"/>
    <property type="molecule type" value="Genomic_DNA"/>
</dbReference>